<dbReference type="Gene3D" id="1.20.5.170">
    <property type="match status" value="1"/>
</dbReference>
<keyword evidence="2" id="KW-0067">ATP-binding</keyword>
<organism evidence="5">
    <name type="scientific">Timema genevievae</name>
    <name type="common">Walking stick</name>
    <dbReference type="NCBI Taxonomy" id="629358"/>
    <lineage>
        <taxon>Eukaryota</taxon>
        <taxon>Metazoa</taxon>
        <taxon>Ecdysozoa</taxon>
        <taxon>Arthropoda</taxon>
        <taxon>Hexapoda</taxon>
        <taxon>Insecta</taxon>
        <taxon>Pterygota</taxon>
        <taxon>Neoptera</taxon>
        <taxon>Polyneoptera</taxon>
        <taxon>Phasmatodea</taxon>
        <taxon>Timematodea</taxon>
        <taxon>Timematoidea</taxon>
        <taxon>Timematidae</taxon>
        <taxon>Timema</taxon>
    </lineage>
</organism>
<dbReference type="AlphaFoldDB" id="A0A7R9PRZ9"/>
<gene>
    <name evidence="5" type="ORF">TGEB3V08_LOCUS10410</name>
</gene>
<keyword evidence="4" id="KW-0175">Coiled coil</keyword>
<dbReference type="GO" id="GO:0005524">
    <property type="term" value="F:ATP binding"/>
    <property type="evidence" value="ECO:0007669"/>
    <property type="project" value="UniProtKB-KW"/>
</dbReference>
<dbReference type="EMBL" id="OE845926">
    <property type="protein sequence ID" value="CAD7608518.1"/>
    <property type="molecule type" value="Genomic_DNA"/>
</dbReference>
<dbReference type="GO" id="GO:0007076">
    <property type="term" value="P:mitotic chromosome condensation"/>
    <property type="evidence" value="ECO:0007669"/>
    <property type="project" value="TreeGrafter"/>
</dbReference>
<keyword evidence="3" id="KW-0539">Nucleus</keyword>
<proteinExistence type="predicted"/>
<reference evidence="5" key="1">
    <citation type="submission" date="2020-11" db="EMBL/GenBank/DDBJ databases">
        <authorList>
            <person name="Tran Van P."/>
        </authorList>
    </citation>
    <scope>NUCLEOTIDE SEQUENCE</scope>
</reference>
<dbReference type="GO" id="GO:0000796">
    <property type="term" value="C:condensin complex"/>
    <property type="evidence" value="ECO:0007669"/>
    <property type="project" value="TreeGrafter"/>
</dbReference>
<feature type="coiled-coil region" evidence="4">
    <location>
        <begin position="5"/>
        <end position="180"/>
    </location>
</feature>
<accession>A0A7R9PRZ9</accession>
<evidence type="ECO:0000256" key="4">
    <source>
        <dbReference type="SAM" id="Coils"/>
    </source>
</evidence>
<keyword evidence="1" id="KW-0547">Nucleotide-binding</keyword>
<dbReference type="PANTHER" id="PTHR18937">
    <property type="entry name" value="STRUCTURAL MAINTENANCE OF CHROMOSOMES SMC FAMILY MEMBER"/>
    <property type="match status" value="1"/>
</dbReference>
<name>A0A7R9PRZ9_TIMGE</name>
<protein>
    <submittedName>
        <fullName evidence="5">Uncharacterized protein</fullName>
    </submittedName>
</protein>
<dbReference type="PANTHER" id="PTHR18937:SF172">
    <property type="entry name" value="STRUCTURAL MAINTENANCE OF CHROMOSOMES PROTEIN"/>
    <property type="match status" value="1"/>
</dbReference>
<evidence type="ECO:0000256" key="1">
    <source>
        <dbReference type="ARBA" id="ARBA00022741"/>
    </source>
</evidence>
<sequence>MFIGYECAAAAAEEVDKEVQKLHKQIMEITEGRMKAAQKKLDVVNKKIDKTRQDATRLRVAIKTADRNAKKSRDKISNMEEEIQTAETNIISLRKQTEQIEQETKKILDLFNIACDKIKEHNAKQMDLKTKLDKLDQEEGKIKLEKLEFDQKLEALDTHIKGIKSKQTNLKKSLSQLEMEEIPGETSSMELCKLTKDQLDQMDFKQHQYETGLKETELASTEKPNLAVIKEYKEKSSLYLARVTELMDVTARRNEVRKLHNLCCEKRATEFLGGFKIITSKLKEMYQMITLGGDAELELVDTLDPFHEGIVFSETANFLEEV</sequence>
<evidence type="ECO:0000256" key="2">
    <source>
        <dbReference type="ARBA" id="ARBA00022840"/>
    </source>
</evidence>
<evidence type="ECO:0000313" key="5">
    <source>
        <dbReference type="EMBL" id="CAD7608518.1"/>
    </source>
</evidence>
<evidence type="ECO:0000256" key="3">
    <source>
        <dbReference type="ARBA" id="ARBA00023242"/>
    </source>
</evidence>